<dbReference type="InterPro" id="IPR038717">
    <property type="entry name" value="Tc1-like_DDE_dom"/>
</dbReference>
<name>W6M9R5_9GAMM</name>
<sequence length="134" mass="15189">MPRRQGYAPIGQRCYGRWDWHAKGRTNVIGALLGLQLLAVGLFESSVNAEVFLAWVHQVLLPQLPPAAVIVMDNAAFHKRADIQNTLRQAGHTLEYLPPYSPDLNPIEHKWAQAKAIRRQTHCSVDDLFRSNRI</sequence>
<dbReference type="PANTHER" id="PTHR46564:SF1">
    <property type="entry name" value="TRANSPOSASE"/>
    <property type="match status" value="1"/>
</dbReference>
<evidence type="ECO:0000259" key="1">
    <source>
        <dbReference type="Pfam" id="PF13358"/>
    </source>
</evidence>
<dbReference type="SUPFAM" id="SSF53098">
    <property type="entry name" value="Ribonuclease H-like"/>
    <property type="match status" value="1"/>
</dbReference>
<feature type="domain" description="Tc1-like transposase DDE" evidence="1">
    <location>
        <begin position="2"/>
        <end position="120"/>
    </location>
</feature>
<dbReference type="EMBL" id="CBTJ020000108">
    <property type="protein sequence ID" value="CDI04382.1"/>
    <property type="molecule type" value="Genomic_DNA"/>
</dbReference>
<dbReference type="STRING" id="1400863.BN873_950065"/>
<dbReference type="Proteomes" id="UP000035760">
    <property type="component" value="Unassembled WGS sequence"/>
</dbReference>
<dbReference type="Gene3D" id="3.30.420.10">
    <property type="entry name" value="Ribonuclease H-like superfamily/Ribonuclease H"/>
    <property type="match status" value="1"/>
</dbReference>
<keyword evidence="3" id="KW-1185">Reference proteome</keyword>
<dbReference type="InterPro" id="IPR036397">
    <property type="entry name" value="RNaseH_sf"/>
</dbReference>
<evidence type="ECO:0000313" key="3">
    <source>
        <dbReference type="Proteomes" id="UP000035760"/>
    </source>
</evidence>
<dbReference type="PANTHER" id="PTHR46564">
    <property type="entry name" value="TRANSPOSASE"/>
    <property type="match status" value="1"/>
</dbReference>
<organism evidence="2 3">
    <name type="scientific">Candidatus Competibacter denitrificans Run_A_D11</name>
    <dbReference type="NCBI Taxonomy" id="1400863"/>
    <lineage>
        <taxon>Bacteria</taxon>
        <taxon>Pseudomonadati</taxon>
        <taxon>Pseudomonadota</taxon>
        <taxon>Gammaproteobacteria</taxon>
        <taxon>Candidatus Competibacteraceae</taxon>
        <taxon>Candidatus Competibacter</taxon>
    </lineage>
</organism>
<dbReference type="AlphaFoldDB" id="W6M9R5"/>
<proteinExistence type="predicted"/>
<evidence type="ECO:0000313" key="2">
    <source>
        <dbReference type="EMBL" id="CDI04382.1"/>
    </source>
</evidence>
<dbReference type="GO" id="GO:0003676">
    <property type="term" value="F:nucleic acid binding"/>
    <property type="evidence" value="ECO:0007669"/>
    <property type="project" value="InterPro"/>
</dbReference>
<accession>W6M9R5</accession>
<reference evidence="2" key="1">
    <citation type="submission" date="2013-07" db="EMBL/GenBank/DDBJ databases">
        <authorList>
            <person name="McIlroy S."/>
        </authorList>
    </citation>
    <scope>NUCLEOTIDE SEQUENCE [LARGE SCALE GENOMIC DNA]</scope>
    <source>
        <strain evidence="2">Run_A_D11</strain>
    </source>
</reference>
<reference evidence="2" key="2">
    <citation type="submission" date="2014-03" db="EMBL/GenBank/DDBJ databases">
        <title>Candidatus Competibacter-lineage genomes retrieved from metagenomes reveal functional metabolic diversity.</title>
        <authorList>
            <person name="McIlroy S.J."/>
            <person name="Albertsen M."/>
            <person name="Andresen E.K."/>
            <person name="Saunders A.M."/>
            <person name="Kristiansen R."/>
            <person name="Stokholm-Bjerregaard M."/>
            <person name="Nielsen K.L."/>
            <person name="Nielsen P.H."/>
        </authorList>
    </citation>
    <scope>NUCLEOTIDE SEQUENCE</scope>
    <source>
        <strain evidence="2">Run_A_D11</strain>
    </source>
</reference>
<gene>
    <name evidence="2" type="ORF">BN873_950065</name>
</gene>
<comment type="caution">
    <text evidence="2">The sequence shown here is derived from an EMBL/GenBank/DDBJ whole genome shotgun (WGS) entry which is preliminary data.</text>
</comment>
<dbReference type="Pfam" id="PF13358">
    <property type="entry name" value="DDE_3"/>
    <property type="match status" value="1"/>
</dbReference>
<dbReference type="InterPro" id="IPR012337">
    <property type="entry name" value="RNaseH-like_sf"/>
</dbReference>
<protein>
    <submittedName>
        <fullName evidence="2">Transposase</fullName>
    </submittedName>
</protein>